<feature type="compositionally biased region" description="Basic and acidic residues" evidence="10">
    <location>
        <begin position="411"/>
        <end position="423"/>
    </location>
</feature>
<keyword evidence="5" id="KW-0597">Phosphoprotein</keyword>
<evidence type="ECO:0000256" key="1">
    <source>
        <dbReference type="ARBA" id="ARBA00004245"/>
    </source>
</evidence>
<dbReference type="InterPro" id="IPR019748">
    <property type="entry name" value="FERM_central"/>
</dbReference>
<dbReference type="GO" id="GO:0003779">
    <property type="term" value="F:actin binding"/>
    <property type="evidence" value="ECO:0007669"/>
    <property type="project" value="UniProtKB-KW"/>
</dbReference>
<dbReference type="SMART" id="SM01195">
    <property type="entry name" value="FA"/>
    <property type="match status" value="1"/>
</dbReference>
<dbReference type="GO" id="GO:0005886">
    <property type="term" value="C:plasma membrane"/>
    <property type="evidence" value="ECO:0007669"/>
    <property type="project" value="TreeGrafter"/>
</dbReference>
<dbReference type="PANTHER" id="PTHR23280:SF21">
    <property type="entry name" value="PROTEIN 4.1 HOMOLOG"/>
    <property type="match status" value="1"/>
</dbReference>
<feature type="compositionally biased region" description="Basic and acidic residues" evidence="10">
    <location>
        <begin position="495"/>
        <end position="505"/>
    </location>
</feature>
<dbReference type="InterPro" id="IPR011993">
    <property type="entry name" value="PH-like_dom_sf"/>
</dbReference>
<dbReference type="Gene3D" id="1.20.80.10">
    <property type="match status" value="1"/>
</dbReference>
<feature type="compositionally biased region" description="Basic and acidic residues" evidence="10">
    <location>
        <begin position="653"/>
        <end position="676"/>
    </location>
</feature>
<reference evidence="12" key="1">
    <citation type="submission" date="2020-11" db="EMBL/GenBank/DDBJ databases">
        <authorList>
            <person name="Tran Van P."/>
        </authorList>
    </citation>
    <scope>NUCLEOTIDE SEQUENCE</scope>
</reference>
<dbReference type="InterPro" id="IPR029071">
    <property type="entry name" value="Ubiquitin-like_domsf"/>
</dbReference>
<dbReference type="FunFam" id="1.20.80.10:FF:000001">
    <property type="entry name" value="Erythrocyte membrane protein band 4.1"/>
    <property type="match status" value="1"/>
</dbReference>
<evidence type="ECO:0000256" key="4">
    <source>
        <dbReference type="ARBA" id="ARBA00022490"/>
    </source>
</evidence>
<dbReference type="InterPro" id="IPR014847">
    <property type="entry name" value="FA"/>
</dbReference>
<comment type="subcellular location">
    <subcellularLocation>
        <location evidence="2">Cell junction</location>
        <location evidence="2">Adherens junction</location>
    </subcellularLocation>
    <subcellularLocation>
        <location evidence="9">Cell projection</location>
        <location evidence="9">Rhabdomere</location>
    </subcellularLocation>
    <subcellularLocation>
        <location evidence="1">Cytoplasm</location>
        <location evidence="1">Cytoskeleton</location>
    </subcellularLocation>
</comment>
<keyword evidence="7" id="KW-0009">Actin-binding</keyword>
<dbReference type="Pfam" id="PF09379">
    <property type="entry name" value="FERM_N"/>
    <property type="match status" value="1"/>
</dbReference>
<keyword evidence="13" id="KW-1185">Reference proteome</keyword>
<dbReference type="GO" id="GO:0031032">
    <property type="term" value="P:actomyosin structure organization"/>
    <property type="evidence" value="ECO:0007669"/>
    <property type="project" value="TreeGrafter"/>
</dbReference>
<dbReference type="SMART" id="SM01196">
    <property type="entry name" value="FERM_C"/>
    <property type="match status" value="1"/>
</dbReference>
<dbReference type="GO" id="GO:0005912">
    <property type="term" value="C:adherens junction"/>
    <property type="evidence" value="ECO:0007669"/>
    <property type="project" value="UniProtKB-SubCell"/>
</dbReference>
<evidence type="ECO:0000313" key="13">
    <source>
        <dbReference type="Proteomes" id="UP000728032"/>
    </source>
</evidence>
<feature type="compositionally biased region" description="Polar residues" evidence="10">
    <location>
        <begin position="532"/>
        <end position="556"/>
    </location>
</feature>
<dbReference type="CDD" id="cd14473">
    <property type="entry name" value="FERM_B-lobe"/>
    <property type="match status" value="1"/>
</dbReference>
<dbReference type="CDD" id="cd13184">
    <property type="entry name" value="FERM_C_4_1_family"/>
    <property type="match status" value="1"/>
</dbReference>
<dbReference type="SUPFAM" id="SSF50729">
    <property type="entry name" value="PH domain-like"/>
    <property type="match status" value="1"/>
</dbReference>
<dbReference type="InterPro" id="IPR019749">
    <property type="entry name" value="Band_41_domain"/>
</dbReference>
<dbReference type="FunFam" id="2.30.29.30:FF:000001">
    <property type="entry name" value="Erythrocyte membrane protein band 4.1"/>
    <property type="match status" value="1"/>
</dbReference>
<feature type="compositionally biased region" description="Low complexity" evidence="10">
    <location>
        <begin position="864"/>
        <end position="877"/>
    </location>
</feature>
<evidence type="ECO:0000259" key="11">
    <source>
        <dbReference type="PROSITE" id="PS50057"/>
    </source>
</evidence>
<dbReference type="PRINTS" id="PR00661">
    <property type="entry name" value="ERMFAMILY"/>
</dbReference>
<dbReference type="PANTHER" id="PTHR23280">
    <property type="entry name" value="4.1 G PROTEIN"/>
    <property type="match status" value="1"/>
</dbReference>
<gene>
    <name evidence="12" type="ORF">ONB1V03_LOCUS520</name>
</gene>
<evidence type="ECO:0000256" key="9">
    <source>
        <dbReference type="ARBA" id="ARBA00043944"/>
    </source>
</evidence>
<dbReference type="PROSITE" id="PS00661">
    <property type="entry name" value="FERM_2"/>
    <property type="match status" value="1"/>
</dbReference>
<accession>A0A7R9LA73</accession>
<dbReference type="InterPro" id="IPR018979">
    <property type="entry name" value="FERM_N"/>
</dbReference>
<evidence type="ECO:0000256" key="5">
    <source>
        <dbReference type="ARBA" id="ARBA00022553"/>
    </source>
</evidence>
<evidence type="ECO:0000256" key="2">
    <source>
        <dbReference type="ARBA" id="ARBA00004536"/>
    </source>
</evidence>
<dbReference type="GO" id="GO:0048731">
    <property type="term" value="P:system development"/>
    <property type="evidence" value="ECO:0007669"/>
    <property type="project" value="UniProtKB-ARBA"/>
</dbReference>
<evidence type="ECO:0000256" key="3">
    <source>
        <dbReference type="ARBA" id="ARBA00022025"/>
    </source>
</evidence>
<dbReference type="InterPro" id="IPR000299">
    <property type="entry name" value="FERM_domain"/>
</dbReference>
<sequence length="1089" mass="122105">MAEGDSIEQKSEASTAEVAQENGPKTKKRKPRSATNLSSKDTTCKVYLLDGTEFESQVNRRTKAGDLFDRICEHLNLLEKDYFGLSYRDHEDSRNWLNLDKRIGKQIQNLPWIFNFEVKFYPPDPTQLQEDITRYHLCLQIRNDILNGRLPCSFVTHAMLGSYLAQSELGDYEPEEHGSNYLSEFRFAPNQTHELEEKVCELHKQHRGQTSAESEIQYLENAKKLAMYGVDLHHAKDSAGVDIMMGVCASGLLVYRDRLRINRFAWPKILKISYKRNNFYIKIRPGEFEQYESTIGFKLANHKAAKRLWKTCVEHHTFFRLMSPEPPPKQKLFLPRFGSKFRYSGKTFYQTRIDSERIDRPPLNFQRTLSNRRLTTRSMDGALGYERYRTPIELRPDESKSRTISGATRVYDSDRSSRDEKVRSGTGISSTTATTPESIGGKTPSLLSDGEESERRHRRPIGGVAVLPPMEMRRIEEQRKSPIDRPMSRSPVIPEESKYNDERSPSKTSPSKISATSPKTKVTPTKREEFLNETNKLVSESPLTSTPKGRQSQQSFDLKPAGSAFVKEYTYTEDEADLRRPYSPRDHGFTYMERRSGADISPIGKDELPSPTGKRMTALAFTYKPPDKEKSTDRQQPVASEWSKSPPQTQTKVKTEVPSKESTATDRTKMQTRDRVMAQTVAPKQSKLPVKSSPTLVVLESDLRKSKDKSGIPMKSKTTSQTSPKSVETGRTSRQSKDSKLDSSSSASSVSSGSSMDEYEKETVKHDPTITATPVKTVPKTSRTERTSPDKSRIISSQLSGPKITHASRKRVVTNADGTVEEMEEVLEPDMIGSLSASKPIHDKSKRTQRSPQTGYPNVRETSKTASSSISSVSKKQTSGEEFGHEKGIHSTKKTSTTIEEEKSLSKHISQNTRLVSGTLDDVAPIVKTEKIKYSPSAQQSPLPTKSVPVIATETRKVAYTETRPTAKQTQDSHSPALNLSTATPPPPPQFANDNSTGTSPTNGVAAPVGDVVSSQTISSKTRTVETITYKMEKDGVVETRVEQKITIQSDGDPIDHDRALADAIQEATMMNPDMTVEKIEIQQQSSIQ</sequence>
<keyword evidence="8" id="KW-0206">Cytoskeleton</keyword>
<feature type="domain" description="FERM" evidence="11">
    <location>
        <begin position="42"/>
        <end position="323"/>
    </location>
</feature>
<dbReference type="Pfam" id="PF08736">
    <property type="entry name" value="FA"/>
    <property type="match status" value="1"/>
</dbReference>
<dbReference type="Gene3D" id="2.30.29.30">
    <property type="entry name" value="Pleckstrin-homology domain (PH domain)/Phosphotyrosine-binding domain (PTB)"/>
    <property type="match status" value="1"/>
</dbReference>
<dbReference type="Proteomes" id="UP000728032">
    <property type="component" value="Unassembled WGS sequence"/>
</dbReference>
<feature type="compositionally biased region" description="Polar residues" evidence="10">
    <location>
        <begin position="634"/>
        <end position="652"/>
    </location>
</feature>
<dbReference type="EMBL" id="CAJPVJ010000035">
    <property type="protein sequence ID" value="CAG2159172.1"/>
    <property type="molecule type" value="Genomic_DNA"/>
</dbReference>
<dbReference type="PROSITE" id="PS00660">
    <property type="entry name" value="FERM_1"/>
    <property type="match status" value="1"/>
</dbReference>
<organism evidence="12">
    <name type="scientific">Oppiella nova</name>
    <dbReference type="NCBI Taxonomy" id="334625"/>
    <lineage>
        <taxon>Eukaryota</taxon>
        <taxon>Metazoa</taxon>
        <taxon>Ecdysozoa</taxon>
        <taxon>Arthropoda</taxon>
        <taxon>Chelicerata</taxon>
        <taxon>Arachnida</taxon>
        <taxon>Acari</taxon>
        <taxon>Acariformes</taxon>
        <taxon>Sarcoptiformes</taxon>
        <taxon>Oribatida</taxon>
        <taxon>Brachypylina</taxon>
        <taxon>Oppioidea</taxon>
        <taxon>Oppiidae</taxon>
        <taxon>Oppiella</taxon>
    </lineage>
</organism>
<feature type="compositionally biased region" description="Basic and acidic residues" evidence="10">
    <location>
        <begin position="577"/>
        <end position="597"/>
    </location>
</feature>
<evidence type="ECO:0000256" key="7">
    <source>
        <dbReference type="ARBA" id="ARBA00023203"/>
    </source>
</evidence>
<dbReference type="GO" id="GO:0005856">
    <property type="term" value="C:cytoskeleton"/>
    <property type="evidence" value="ECO:0007669"/>
    <property type="project" value="UniProtKB-SubCell"/>
</dbReference>
<keyword evidence="4" id="KW-0963">Cytoplasm</keyword>
<keyword evidence="6" id="KW-0965">Cell junction</keyword>
<feature type="compositionally biased region" description="Low complexity" evidence="10">
    <location>
        <begin position="742"/>
        <end position="755"/>
    </location>
</feature>
<feature type="compositionally biased region" description="Basic and acidic residues" evidence="10">
    <location>
        <begin position="701"/>
        <end position="710"/>
    </location>
</feature>
<feature type="compositionally biased region" description="Low complexity" evidence="10">
    <location>
        <begin position="424"/>
        <end position="435"/>
    </location>
</feature>
<feature type="compositionally biased region" description="Basic and acidic residues" evidence="10">
    <location>
        <begin position="471"/>
        <end position="487"/>
    </location>
</feature>
<evidence type="ECO:0000256" key="10">
    <source>
        <dbReference type="SAM" id="MobiDB-lite"/>
    </source>
</evidence>
<dbReference type="InterPro" id="IPR008379">
    <property type="entry name" value="Band_4.1_C"/>
</dbReference>
<feature type="compositionally biased region" description="Basic and acidic residues" evidence="10">
    <location>
        <begin position="782"/>
        <end position="793"/>
    </location>
</feature>
<feature type="region of interest" description="Disordered" evidence="10">
    <location>
        <begin position="958"/>
        <end position="1020"/>
    </location>
</feature>
<dbReference type="InterPro" id="IPR014352">
    <property type="entry name" value="FERM/acyl-CoA-bd_prot_sf"/>
</dbReference>
<dbReference type="InterPro" id="IPR019747">
    <property type="entry name" value="FERM_CS"/>
</dbReference>
<name>A0A7R9LA73_9ACAR</name>
<dbReference type="SUPFAM" id="SSF47031">
    <property type="entry name" value="Second domain of FERM"/>
    <property type="match status" value="1"/>
</dbReference>
<evidence type="ECO:0000256" key="6">
    <source>
        <dbReference type="ARBA" id="ARBA00022949"/>
    </source>
</evidence>
<feature type="region of interest" description="Disordered" evidence="10">
    <location>
        <begin position="393"/>
        <end position="910"/>
    </location>
</feature>
<dbReference type="Gene3D" id="3.10.20.90">
    <property type="entry name" value="Phosphatidylinositol 3-kinase Catalytic Subunit, Chain A, domain 1"/>
    <property type="match status" value="1"/>
</dbReference>
<evidence type="ECO:0000313" key="12">
    <source>
        <dbReference type="EMBL" id="CAD7636944.1"/>
    </source>
</evidence>
<feature type="compositionally biased region" description="Basic and acidic residues" evidence="10">
    <location>
        <begin position="878"/>
        <end position="889"/>
    </location>
</feature>
<feature type="compositionally biased region" description="Polar residues" evidence="10">
    <location>
        <begin position="963"/>
        <end position="983"/>
    </location>
</feature>
<dbReference type="FunFam" id="3.10.20.90:FF:000002">
    <property type="entry name" value="Erythrocyte protein band 4.1-like 3"/>
    <property type="match status" value="1"/>
</dbReference>
<dbReference type="EMBL" id="OC914860">
    <property type="protein sequence ID" value="CAD7636944.1"/>
    <property type="molecule type" value="Genomic_DNA"/>
</dbReference>
<dbReference type="Pfam" id="PF00373">
    <property type="entry name" value="FERM_M"/>
    <property type="match status" value="1"/>
</dbReference>
<feature type="compositionally biased region" description="Polar residues" evidence="10">
    <location>
        <begin position="992"/>
        <end position="1003"/>
    </location>
</feature>
<dbReference type="PRINTS" id="PR00935">
    <property type="entry name" value="BAND41"/>
</dbReference>
<proteinExistence type="predicted"/>
<dbReference type="SMART" id="SM00295">
    <property type="entry name" value="B41"/>
    <property type="match status" value="1"/>
</dbReference>
<feature type="region of interest" description="Disordered" evidence="10">
    <location>
        <begin position="1"/>
        <end position="37"/>
    </location>
</feature>
<dbReference type="Pfam" id="PF09380">
    <property type="entry name" value="FERM_C"/>
    <property type="match status" value="1"/>
</dbReference>
<feature type="compositionally biased region" description="Acidic residues" evidence="10">
    <location>
        <begin position="819"/>
        <end position="828"/>
    </location>
</feature>
<dbReference type="PROSITE" id="PS50057">
    <property type="entry name" value="FERM_3"/>
    <property type="match status" value="1"/>
</dbReference>
<dbReference type="GO" id="GO:0009887">
    <property type="term" value="P:animal organ morphogenesis"/>
    <property type="evidence" value="ECO:0007669"/>
    <property type="project" value="UniProtKB-ARBA"/>
</dbReference>
<feature type="compositionally biased region" description="Low complexity" evidence="10">
    <location>
        <begin position="715"/>
        <end position="726"/>
    </location>
</feature>
<dbReference type="InterPro" id="IPR018980">
    <property type="entry name" value="FERM_PH-like_C"/>
</dbReference>
<dbReference type="OrthoDB" id="6589456at2759"/>
<dbReference type="InterPro" id="IPR035963">
    <property type="entry name" value="FERM_2"/>
</dbReference>
<protein>
    <recommendedName>
        <fullName evidence="3">Moesin/ezrin/radixin homolog 1</fullName>
    </recommendedName>
</protein>
<evidence type="ECO:0000256" key="8">
    <source>
        <dbReference type="ARBA" id="ARBA00023212"/>
    </source>
</evidence>
<dbReference type="Pfam" id="PF05902">
    <property type="entry name" value="4_1_CTD"/>
    <property type="match status" value="1"/>
</dbReference>
<feature type="compositionally biased region" description="Polar residues" evidence="10">
    <location>
        <begin position="506"/>
        <end position="523"/>
    </location>
</feature>
<dbReference type="GO" id="GO:0005198">
    <property type="term" value="F:structural molecule activity"/>
    <property type="evidence" value="ECO:0007669"/>
    <property type="project" value="InterPro"/>
</dbReference>
<dbReference type="SUPFAM" id="SSF54236">
    <property type="entry name" value="Ubiquitin-like"/>
    <property type="match status" value="1"/>
</dbReference>
<dbReference type="AlphaFoldDB" id="A0A7R9LA73"/>
<dbReference type="InterPro" id="IPR000798">
    <property type="entry name" value="Ez/rad/moesin-like"/>
</dbReference>